<proteinExistence type="inferred from homology"/>
<evidence type="ECO:0000259" key="3">
    <source>
        <dbReference type="Pfam" id="PF01910"/>
    </source>
</evidence>
<feature type="domain" description="Thiamine-binding protein" evidence="3">
    <location>
        <begin position="27"/>
        <end position="118"/>
    </location>
</feature>
<evidence type="ECO:0000313" key="4">
    <source>
        <dbReference type="EMBL" id="CAG8955062.1"/>
    </source>
</evidence>
<evidence type="ECO:0000256" key="1">
    <source>
        <dbReference type="ARBA" id="ARBA00010272"/>
    </source>
</evidence>
<reference evidence="4" key="1">
    <citation type="submission" date="2021-07" db="EMBL/GenBank/DDBJ databases">
        <authorList>
            <person name="Durling M."/>
        </authorList>
    </citation>
    <scope>NUCLEOTIDE SEQUENCE</scope>
</reference>
<accession>A0A9N9L0Z2</accession>
<dbReference type="SUPFAM" id="SSF89957">
    <property type="entry name" value="MTH1187/YkoF-like"/>
    <property type="match status" value="1"/>
</dbReference>
<dbReference type="Gene3D" id="3.30.70.930">
    <property type="match status" value="1"/>
</dbReference>
<protein>
    <recommendedName>
        <fullName evidence="3">Thiamine-binding protein domain-containing protein</fullName>
    </recommendedName>
</protein>
<comment type="similarity">
    <text evidence="1">Belongs to the UPF0045 family.</text>
</comment>
<dbReference type="InterPro" id="IPR002767">
    <property type="entry name" value="Thiamine_BP"/>
</dbReference>
<dbReference type="EMBL" id="CAJVRL010000060">
    <property type="protein sequence ID" value="CAG8955062.1"/>
    <property type="molecule type" value="Genomic_DNA"/>
</dbReference>
<evidence type="ECO:0000313" key="5">
    <source>
        <dbReference type="Proteomes" id="UP000696280"/>
    </source>
</evidence>
<evidence type="ECO:0000256" key="2">
    <source>
        <dbReference type="SAM" id="MobiDB-lite"/>
    </source>
</evidence>
<dbReference type="AlphaFoldDB" id="A0A9N9L0Z2"/>
<gene>
    <name evidence="4" type="ORF">HYFRA_00007076</name>
</gene>
<dbReference type="Proteomes" id="UP000696280">
    <property type="component" value="Unassembled WGS sequence"/>
</dbReference>
<dbReference type="PANTHER" id="PTHR33777">
    <property type="entry name" value="UPF0045 PROTEIN ECM15"/>
    <property type="match status" value="1"/>
</dbReference>
<comment type="caution">
    <text evidence="4">The sequence shown here is derived from an EMBL/GenBank/DDBJ whole genome shotgun (WGS) entry which is preliminary data.</text>
</comment>
<dbReference type="GO" id="GO:0005829">
    <property type="term" value="C:cytosol"/>
    <property type="evidence" value="ECO:0007669"/>
    <property type="project" value="TreeGrafter"/>
</dbReference>
<sequence>MFSFPIMATKRSKADYANLSTPPACVADFCLIPIGTPTASVSSEIAAVQRLMKASGLDYSMHSAGTTVEGSWEDVMRVIGQAHTLVHENGTLRVQSDIRVGTRTDKKQHFSEKVSKVESILAQDSEPEPERTRKKSSTFGVVQGAFQIVQGDAQSDDR</sequence>
<dbReference type="NCBIfam" id="TIGR00106">
    <property type="entry name" value="MTH1187 family thiamine-binding protein"/>
    <property type="match status" value="1"/>
</dbReference>
<feature type="compositionally biased region" description="Basic and acidic residues" evidence="2">
    <location>
        <begin position="103"/>
        <end position="116"/>
    </location>
</feature>
<dbReference type="PANTHER" id="PTHR33777:SF1">
    <property type="entry name" value="UPF0045 PROTEIN ECM15"/>
    <property type="match status" value="1"/>
</dbReference>
<keyword evidence="5" id="KW-1185">Reference proteome</keyword>
<organism evidence="4 5">
    <name type="scientific">Hymenoscyphus fraxineus</name>
    <dbReference type="NCBI Taxonomy" id="746836"/>
    <lineage>
        <taxon>Eukaryota</taxon>
        <taxon>Fungi</taxon>
        <taxon>Dikarya</taxon>
        <taxon>Ascomycota</taxon>
        <taxon>Pezizomycotina</taxon>
        <taxon>Leotiomycetes</taxon>
        <taxon>Helotiales</taxon>
        <taxon>Helotiaceae</taxon>
        <taxon>Hymenoscyphus</taxon>
    </lineage>
</organism>
<dbReference type="OrthoDB" id="5587367at2759"/>
<dbReference type="Pfam" id="PF01910">
    <property type="entry name" value="Thiamine_BP"/>
    <property type="match status" value="1"/>
</dbReference>
<name>A0A9N9L0Z2_9HELO</name>
<dbReference type="InterPro" id="IPR051614">
    <property type="entry name" value="UPF0045_domain"/>
</dbReference>
<feature type="region of interest" description="Disordered" evidence="2">
    <location>
        <begin position="103"/>
        <end position="137"/>
    </location>
</feature>
<dbReference type="InterPro" id="IPR029756">
    <property type="entry name" value="MTH1187/YkoF-like"/>
</dbReference>